<evidence type="ECO:0000313" key="2">
    <source>
        <dbReference type="Proteomes" id="UP000807504"/>
    </source>
</evidence>
<reference evidence="1" key="2">
    <citation type="submission" date="2020-06" db="EMBL/GenBank/DDBJ databases">
        <authorList>
            <person name="Sheffer M."/>
        </authorList>
    </citation>
    <scope>NUCLEOTIDE SEQUENCE</scope>
</reference>
<dbReference type="AlphaFoldDB" id="A0A8T0F340"/>
<proteinExistence type="predicted"/>
<protein>
    <submittedName>
        <fullName evidence="1">Uncharacterized protein</fullName>
    </submittedName>
</protein>
<accession>A0A8T0F340</accession>
<dbReference type="EMBL" id="JABXBU010000030">
    <property type="protein sequence ID" value="KAF8785596.1"/>
    <property type="molecule type" value="Genomic_DNA"/>
</dbReference>
<organism evidence="1 2">
    <name type="scientific">Argiope bruennichi</name>
    <name type="common">Wasp spider</name>
    <name type="synonym">Aranea bruennichi</name>
    <dbReference type="NCBI Taxonomy" id="94029"/>
    <lineage>
        <taxon>Eukaryota</taxon>
        <taxon>Metazoa</taxon>
        <taxon>Ecdysozoa</taxon>
        <taxon>Arthropoda</taxon>
        <taxon>Chelicerata</taxon>
        <taxon>Arachnida</taxon>
        <taxon>Araneae</taxon>
        <taxon>Araneomorphae</taxon>
        <taxon>Entelegynae</taxon>
        <taxon>Araneoidea</taxon>
        <taxon>Araneidae</taxon>
        <taxon>Argiope</taxon>
    </lineage>
</organism>
<name>A0A8T0F340_ARGBR</name>
<comment type="caution">
    <text evidence="1">The sequence shown here is derived from an EMBL/GenBank/DDBJ whole genome shotgun (WGS) entry which is preliminary data.</text>
</comment>
<sequence>MTVSSGYMGDALEFRRFFIWERSLLFTANRKWNAFKSQLRKVLRNNTIEWQNLMSITSWLKVVQFVAGKFLSSYVREKFRVLKLFRNCNAKLLLKCDIINSLQHPGDVELHHVVIREAVERGKKMEKISEALCGAQTIVKLSCVPNPVEICRRLEKPLGVVTKNMNKREASKREKNGSSRLLFSLTSEPLQEIV</sequence>
<evidence type="ECO:0000313" key="1">
    <source>
        <dbReference type="EMBL" id="KAF8785596.1"/>
    </source>
</evidence>
<reference evidence="1" key="1">
    <citation type="journal article" date="2020" name="bioRxiv">
        <title>Chromosome-level reference genome of the European wasp spider Argiope bruennichi: a resource for studies on range expansion and evolutionary adaptation.</title>
        <authorList>
            <person name="Sheffer M.M."/>
            <person name="Hoppe A."/>
            <person name="Krehenwinkel H."/>
            <person name="Uhl G."/>
            <person name="Kuss A.W."/>
            <person name="Jensen L."/>
            <person name="Jensen C."/>
            <person name="Gillespie R.G."/>
            <person name="Hoff K.J."/>
            <person name="Prost S."/>
        </authorList>
    </citation>
    <scope>NUCLEOTIDE SEQUENCE</scope>
</reference>
<keyword evidence="2" id="KW-1185">Reference proteome</keyword>
<gene>
    <name evidence="1" type="ORF">HNY73_011114</name>
</gene>
<dbReference type="Proteomes" id="UP000807504">
    <property type="component" value="Unassembled WGS sequence"/>
</dbReference>